<gene>
    <name evidence="2" type="ORF">GCM10023165_36200</name>
</gene>
<dbReference type="EMBL" id="BAABGJ010000059">
    <property type="protein sequence ID" value="GAA4349460.1"/>
    <property type="molecule type" value="Genomic_DNA"/>
</dbReference>
<keyword evidence="3" id="KW-1185">Reference proteome</keyword>
<proteinExistence type="predicted"/>
<dbReference type="RefSeq" id="WP_345539655.1">
    <property type="nucleotide sequence ID" value="NZ_BAABGJ010000059.1"/>
</dbReference>
<dbReference type="Proteomes" id="UP001500975">
    <property type="component" value="Unassembled WGS sequence"/>
</dbReference>
<organism evidence="2 3">
    <name type="scientific">Variovorax defluvii</name>
    <dbReference type="NCBI Taxonomy" id="913761"/>
    <lineage>
        <taxon>Bacteria</taxon>
        <taxon>Pseudomonadati</taxon>
        <taxon>Pseudomonadota</taxon>
        <taxon>Betaproteobacteria</taxon>
        <taxon>Burkholderiales</taxon>
        <taxon>Comamonadaceae</taxon>
        <taxon>Variovorax</taxon>
    </lineage>
</organism>
<evidence type="ECO:0000313" key="3">
    <source>
        <dbReference type="Proteomes" id="UP001500975"/>
    </source>
</evidence>
<feature type="transmembrane region" description="Helical" evidence="1">
    <location>
        <begin position="12"/>
        <end position="38"/>
    </location>
</feature>
<protein>
    <recommendedName>
        <fullName evidence="4">AtpZ/AtpI family protein</fullName>
    </recommendedName>
</protein>
<evidence type="ECO:0008006" key="4">
    <source>
        <dbReference type="Google" id="ProtNLM"/>
    </source>
</evidence>
<accession>A0ABP8I1T9</accession>
<evidence type="ECO:0000313" key="2">
    <source>
        <dbReference type="EMBL" id="GAA4349460.1"/>
    </source>
</evidence>
<keyword evidence="1" id="KW-0472">Membrane</keyword>
<comment type="caution">
    <text evidence="2">The sequence shown here is derived from an EMBL/GenBank/DDBJ whole genome shotgun (WGS) entry which is preliminary data.</text>
</comment>
<evidence type="ECO:0000256" key="1">
    <source>
        <dbReference type="SAM" id="Phobius"/>
    </source>
</evidence>
<keyword evidence="1" id="KW-0812">Transmembrane</keyword>
<feature type="transmembrane region" description="Helical" evidence="1">
    <location>
        <begin position="50"/>
        <end position="71"/>
    </location>
</feature>
<sequence length="80" mass="8279">MSTGRPTTRQLLLLGVAQAVLFVVGAVVGRWLGLAFGLDAFGPGYGNGTVFGILLIGLGGGAGAHLARTWFMRKYGSARN</sequence>
<keyword evidence="1" id="KW-1133">Transmembrane helix</keyword>
<name>A0ABP8I1T9_9BURK</name>
<reference evidence="3" key="1">
    <citation type="journal article" date="2019" name="Int. J. Syst. Evol. Microbiol.">
        <title>The Global Catalogue of Microorganisms (GCM) 10K type strain sequencing project: providing services to taxonomists for standard genome sequencing and annotation.</title>
        <authorList>
            <consortium name="The Broad Institute Genomics Platform"/>
            <consortium name="The Broad Institute Genome Sequencing Center for Infectious Disease"/>
            <person name="Wu L."/>
            <person name="Ma J."/>
        </authorList>
    </citation>
    <scope>NUCLEOTIDE SEQUENCE [LARGE SCALE GENOMIC DNA]</scope>
    <source>
        <strain evidence="3">JCM 17804</strain>
    </source>
</reference>